<feature type="signal peptide" evidence="11">
    <location>
        <begin position="1"/>
        <end position="19"/>
    </location>
</feature>
<dbReference type="GO" id="GO:0005471">
    <property type="term" value="F:ATP:ADP antiporter activity"/>
    <property type="evidence" value="ECO:0007669"/>
    <property type="project" value="InterPro"/>
</dbReference>
<evidence type="ECO:0000256" key="8">
    <source>
        <dbReference type="ARBA" id="ARBA00023136"/>
    </source>
</evidence>
<keyword evidence="5 9" id="KW-0547">Nucleotide-binding</keyword>
<evidence type="ECO:0000256" key="2">
    <source>
        <dbReference type="ARBA" id="ARBA00007127"/>
    </source>
</evidence>
<organism evidence="12 13">
    <name type="scientific">[Myrmecia] bisecta</name>
    <dbReference type="NCBI Taxonomy" id="41462"/>
    <lineage>
        <taxon>Eukaryota</taxon>
        <taxon>Viridiplantae</taxon>
        <taxon>Chlorophyta</taxon>
        <taxon>core chlorophytes</taxon>
        <taxon>Trebouxiophyceae</taxon>
        <taxon>Trebouxiales</taxon>
        <taxon>Trebouxiaceae</taxon>
        <taxon>Myrmecia</taxon>
    </lineage>
</organism>
<keyword evidence="13" id="KW-1185">Reference proteome</keyword>
<feature type="transmembrane region" description="Helical" evidence="9">
    <location>
        <begin position="247"/>
        <end position="269"/>
    </location>
</feature>
<evidence type="ECO:0000256" key="4">
    <source>
        <dbReference type="ARBA" id="ARBA00022692"/>
    </source>
</evidence>
<evidence type="ECO:0000256" key="9">
    <source>
        <dbReference type="RuleBase" id="RU363121"/>
    </source>
</evidence>
<feature type="transmembrane region" description="Helical" evidence="9">
    <location>
        <begin position="314"/>
        <end position="334"/>
    </location>
</feature>
<keyword evidence="8 9" id="KW-0472">Membrane</keyword>
<dbReference type="InterPro" id="IPR004667">
    <property type="entry name" value="ADP_ATP_car_bac_type"/>
</dbReference>
<keyword evidence="4 9" id="KW-0812">Transmembrane</keyword>
<dbReference type="AlphaFoldDB" id="A0AAW1R7C0"/>
<protein>
    <recommendedName>
        <fullName evidence="9">ADP,ATP carrier protein</fullName>
    </recommendedName>
</protein>
<keyword evidence="6 9" id="KW-0067">ATP-binding</keyword>
<proteinExistence type="inferred from homology"/>
<evidence type="ECO:0000313" key="13">
    <source>
        <dbReference type="Proteomes" id="UP001489004"/>
    </source>
</evidence>
<evidence type="ECO:0000256" key="1">
    <source>
        <dbReference type="ARBA" id="ARBA00004141"/>
    </source>
</evidence>
<keyword evidence="9" id="KW-0934">Plastid</keyword>
<feature type="transmembrane region" description="Helical" evidence="9">
    <location>
        <begin position="151"/>
        <end position="169"/>
    </location>
</feature>
<dbReference type="EMBL" id="JALJOR010000001">
    <property type="protein sequence ID" value="KAK9829542.1"/>
    <property type="molecule type" value="Genomic_DNA"/>
</dbReference>
<dbReference type="Proteomes" id="UP001489004">
    <property type="component" value="Unassembled WGS sequence"/>
</dbReference>
<comment type="caution">
    <text evidence="12">The sequence shown here is derived from an EMBL/GenBank/DDBJ whole genome shotgun (WGS) entry which is preliminary data.</text>
</comment>
<evidence type="ECO:0000256" key="7">
    <source>
        <dbReference type="ARBA" id="ARBA00022989"/>
    </source>
</evidence>
<reference evidence="12 13" key="1">
    <citation type="journal article" date="2024" name="Nat. Commun.">
        <title>Phylogenomics reveals the evolutionary origins of lichenization in chlorophyte algae.</title>
        <authorList>
            <person name="Puginier C."/>
            <person name="Libourel C."/>
            <person name="Otte J."/>
            <person name="Skaloud P."/>
            <person name="Haon M."/>
            <person name="Grisel S."/>
            <person name="Petersen M."/>
            <person name="Berrin J.G."/>
            <person name="Delaux P.M."/>
            <person name="Dal Grande F."/>
            <person name="Keller J."/>
        </authorList>
    </citation>
    <scope>NUCLEOTIDE SEQUENCE [LARGE SCALE GENOMIC DNA]</scope>
    <source>
        <strain evidence="12 13">SAG 2043</strain>
    </source>
</reference>
<keyword evidence="9" id="KW-0150">Chloroplast</keyword>
<accession>A0AAW1R7C0</accession>
<evidence type="ECO:0000256" key="11">
    <source>
        <dbReference type="SAM" id="SignalP"/>
    </source>
</evidence>
<name>A0AAW1R7C0_9CHLO</name>
<evidence type="ECO:0000256" key="10">
    <source>
        <dbReference type="SAM" id="MobiDB-lite"/>
    </source>
</evidence>
<feature type="transmembrane region" description="Helical" evidence="9">
    <location>
        <begin position="117"/>
        <end position="139"/>
    </location>
</feature>
<keyword evidence="7 9" id="KW-1133">Transmembrane helix</keyword>
<feature type="compositionally biased region" description="Acidic residues" evidence="10">
    <location>
        <begin position="435"/>
        <end position="444"/>
    </location>
</feature>
<feature type="transmembrane region" description="Helical" evidence="9">
    <location>
        <begin position="290"/>
        <end position="308"/>
    </location>
</feature>
<evidence type="ECO:0000256" key="5">
    <source>
        <dbReference type="ARBA" id="ARBA00022741"/>
    </source>
</evidence>
<feature type="chain" id="PRO_5043923575" description="ADP,ATP carrier protein" evidence="11">
    <location>
        <begin position="20"/>
        <end position="470"/>
    </location>
</feature>
<dbReference type="GO" id="GO:0031969">
    <property type="term" value="C:chloroplast membrane"/>
    <property type="evidence" value="ECO:0007669"/>
    <property type="project" value="UniProtKB-SubCell"/>
</dbReference>
<sequence length="470" mass="50360">MVALFFFMAFINTIVDSLANSLVITAVGGGTEVLPFLTVYAVLPCSFIFLVLYSFATQCFSRAVLFNIVISVFMVFFVGFAALYPSHETIHFHGFATDALQVIPSGLAGAIGMIRNWMFTLFYCASELWGDVVLSLLFWGLANETTQLEDAALLYPLFGVGANLAQTLAGKLLSMFSNTAGSHMSYAQQLQIMMGVVLLFGGIALVFLAKSPQIRCLALMALAQGISTNLIDIAWKNHLHMLHPTPGAYAAFMGDVAMWTGIVTGSLMFCSPILFDRLGWKGVANATPTFMLWTGLPFFVGCTAYALWFKGGGLGAMATLRILVLAGAVLQVFAKGAKFSMFKPAEEMVYIRLDEESRTKGKAAIDVVGAQTGKSVGSVLQQVLLLCSGGTMSGTLPVMALAYFIMLRAWQGAVNSLAPMLPSSAADLHTIEQSGSDEDADDPEDHPADLGNGASPMQHTAPVLSLEPRT</sequence>
<dbReference type="Pfam" id="PF03219">
    <property type="entry name" value="TLC"/>
    <property type="match status" value="1"/>
</dbReference>
<evidence type="ECO:0000256" key="6">
    <source>
        <dbReference type="ARBA" id="ARBA00022840"/>
    </source>
</evidence>
<dbReference type="PANTHER" id="PTHR31187:SF1">
    <property type="entry name" value="ADP,ATP CARRIER PROTEIN 1"/>
    <property type="match status" value="1"/>
</dbReference>
<feature type="transmembrane region" description="Helical" evidence="9">
    <location>
        <begin position="189"/>
        <end position="209"/>
    </location>
</feature>
<feature type="transmembrane region" description="Helical" evidence="9">
    <location>
        <begin position="63"/>
        <end position="84"/>
    </location>
</feature>
<keyword evidence="3 9" id="KW-0813">Transport</keyword>
<evidence type="ECO:0000256" key="3">
    <source>
        <dbReference type="ARBA" id="ARBA00022448"/>
    </source>
</evidence>
<dbReference type="GO" id="GO:0005524">
    <property type="term" value="F:ATP binding"/>
    <property type="evidence" value="ECO:0007669"/>
    <property type="project" value="UniProtKB-KW"/>
</dbReference>
<comment type="similarity">
    <text evidence="2 9">Belongs to the ADP/ATP translocase tlc family.</text>
</comment>
<feature type="transmembrane region" description="Helical" evidence="9">
    <location>
        <begin position="383"/>
        <end position="406"/>
    </location>
</feature>
<gene>
    <name evidence="12" type="ORF">WJX72_006395</name>
</gene>
<dbReference type="PANTHER" id="PTHR31187">
    <property type="match status" value="1"/>
</dbReference>
<feature type="region of interest" description="Disordered" evidence="10">
    <location>
        <begin position="431"/>
        <end position="470"/>
    </location>
</feature>
<comment type="subcellular location">
    <subcellularLocation>
        <location evidence="1">Membrane</location>
        <topology evidence="1">Multi-pass membrane protein</topology>
    </subcellularLocation>
    <subcellularLocation>
        <location evidence="9">Plastid</location>
        <location evidence="9">Chloroplast membrane</location>
        <topology evidence="9">Multi-pass membrane protein</topology>
    </subcellularLocation>
</comment>
<keyword evidence="11" id="KW-0732">Signal</keyword>
<evidence type="ECO:0000313" key="12">
    <source>
        <dbReference type="EMBL" id="KAK9829542.1"/>
    </source>
</evidence>
<feature type="transmembrane region" description="Helical" evidence="9">
    <location>
        <begin position="37"/>
        <end position="56"/>
    </location>
</feature>